<dbReference type="Ensembl" id="ENSOKIT00005087840.1">
    <property type="protein sequence ID" value="ENSOKIP00005082310.1"/>
    <property type="gene ID" value="ENSOKIG00005035690.1"/>
</dbReference>
<dbReference type="Pfam" id="PF14998">
    <property type="entry name" value="Ripply"/>
    <property type="match status" value="1"/>
</dbReference>
<evidence type="ECO:0000256" key="3">
    <source>
        <dbReference type="ARBA" id="ARBA00022473"/>
    </source>
</evidence>
<keyword evidence="3" id="KW-0217">Developmental protein</keyword>
<dbReference type="PANTHER" id="PTHR16770:SF3">
    <property type="entry name" value="PROTEIN RIPPLY2"/>
    <property type="match status" value="1"/>
</dbReference>
<evidence type="ECO:0000313" key="6">
    <source>
        <dbReference type="Ensembl" id="ENSOKIP00005082310.1"/>
    </source>
</evidence>
<evidence type="ECO:0000256" key="2">
    <source>
        <dbReference type="ARBA" id="ARBA00006944"/>
    </source>
</evidence>
<name>A0A8C7J3G5_ONCKI</name>
<evidence type="ECO:0000313" key="7">
    <source>
        <dbReference type="Proteomes" id="UP000694557"/>
    </source>
</evidence>
<dbReference type="GeneTree" id="ENSGT00940000161538"/>
<dbReference type="GO" id="GO:0005634">
    <property type="term" value="C:nucleus"/>
    <property type="evidence" value="ECO:0007669"/>
    <property type="project" value="UniProtKB-SubCell"/>
</dbReference>
<feature type="compositionally biased region" description="Polar residues" evidence="5">
    <location>
        <begin position="53"/>
        <end position="66"/>
    </location>
</feature>
<evidence type="ECO:0000256" key="1">
    <source>
        <dbReference type="ARBA" id="ARBA00004123"/>
    </source>
</evidence>
<sequence length="229" mass="26679">MSTSCLIVKQTPFVVAPRPVGMDPRPQTNDRYDSLWRPWLTTKKDMQRECQRSRQSCPYSRPTDSTPAAPGLFPFNGKSQSFQHPVRLFWPKSKSFDYLYSDGEALLRNFPVQATISFYEESDSEDDEEDEEWEEEMYSEEKEYLKQNDVWKETPLARHLWRDTSGETPGRTYITGAVFTVRIHSYSMNGITTVSQSHRLVLQEHRTIQQTIYVTYSVVHSMPSTEKGL</sequence>
<evidence type="ECO:0000256" key="5">
    <source>
        <dbReference type="SAM" id="MobiDB-lite"/>
    </source>
</evidence>
<dbReference type="Proteomes" id="UP000694557">
    <property type="component" value="Unassembled WGS sequence"/>
</dbReference>
<reference evidence="6" key="2">
    <citation type="submission" date="2025-09" db="UniProtKB">
        <authorList>
            <consortium name="Ensembl"/>
        </authorList>
    </citation>
    <scope>IDENTIFICATION</scope>
</reference>
<dbReference type="GO" id="GO:0000122">
    <property type="term" value="P:negative regulation of transcription by RNA polymerase II"/>
    <property type="evidence" value="ECO:0007669"/>
    <property type="project" value="TreeGrafter"/>
</dbReference>
<organism evidence="6 7">
    <name type="scientific">Oncorhynchus kisutch</name>
    <name type="common">Coho salmon</name>
    <name type="synonym">Salmo kisutch</name>
    <dbReference type="NCBI Taxonomy" id="8019"/>
    <lineage>
        <taxon>Eukaryota</taxon>
        <taxon>Metazoa</taxon>
        <taxon>Chordata</taxon>
        <taxon>Craniata</taxon>
        <taxon>Vertebrata</taxon>
        <taxon>Euteleostomi</taxon>
        <taxon>Actinopterygii</taxon>
        <taxon>Neopterygii</taxon>
        <taxon>Teleostei</taxon>
        <taxon>Protacanthopterygii</taxon>
        <taxon>Salmoniformes</taxon>
        <taxon>Salmonidae</taxon>
        <taxon>Salmoninae</taxon>
        <taxon>Oncorhynchus</taxon>
    </lineage>
</organism>
<protein>
    <submittedName>
        <fullName evidence="6">Ripply transcriptional repressor 1</fullName>
    </submittedName>
</protein>
<evidence type="ECO:0000256" key="4">
    <source>
        <dbReference type="ARBA" id="ARBA00023242"/>
    </source>
</evidence>
<keyword evidence="4" id="KW-0539">Nucleus</keyword>
<dbReference type="AlphaFoldDB" id="A0A8C7J3G5"/>
<accession>A0A8C7J3G5</accession>
<feature type="region of interest" description="Disordered" evidence="5">
    <location>
        <begin position="46"/>
        <end position="76"/>
    </location>
</feature>
<reference evidence="6" key="1">
    <citation type="submission" date="2025-08" db="UniProtKB">
        <authorList>
            <consortium name="Ensembl"/>
        </authorList>
    </citation>
    <scope>IDENTIFICATION</scope>
</reference>
<comment type="similarity">
    <text evidence="2">Belongs to the ripply family.</text>
</comment>
<dbReference type="InterPro" id="IPR028127">
    <property type="entry name" value="Ripply_fam"/>
</dbReference>
<keyword evidence="7" id="KW-1185">Reference proteome</keyword>
<gene>
    <name evidence="6" type="primary">ripply1</name>
</gene>
<comment type="subcellular location">
    <subcellularLocation>
        <location evidence="1">Nucleus</location>
    </subcellularLocation>
</comment>
<dbReference type="GO" id="GO:0009880">
    <property type="term" value="P:embryonic pattern specification"/>
    <property type="evidence" value="ECO:0007669"/>
    <property type="project" value="TreeGrafter"/>
</dbReference>
<dbReference type="PANTHER" id="PTHR16770">
    <property type="entry name" value="PROTEIN RIPPLY-LIKE"/>
    <property type="match status" value="1"/>
</dbReference>
<proteinExistence type="inferred from homology"/>